<accession>A0ABD1T3L9</accession>
<dbReference type="InterPro" id="IPR011990">
    <property type="entry name" value="TPR-like_helical_dom_sf"/>
</dbReference>
<dbReference type="EMBL" id="JBFOLJ010000009">
    <property type="protein sequence ID" value="KAL2507306.1"/>
    <property type="molecule type" value="Genomic_DNA"/>
</dbReference>
<evidence type="ECO:0000313" key="1">
    <source>
        <dbReference type="EMBL" id="KAL2507306.1"/>
    </source>
</evidence>
<comment type="caution">
    <text evidence="1">The sequence shown here is derived from an EMBL/GenBank/DDBJ whole genome shotgun (WGS) entry which is preliminary data.</text>
</comment>
<reference evidence="2" key="1">
    <citation type="submission" date="2024-07" db="EMBL/GenBank/DDBJ databases">
        <title>Two chromosome-level genome assemblies of Korean endemic species Abeliophyllum distichum and Forsythia ovata (Oleaceae).</title>
        <authorList>
            <person name="Jang H."/>
        </authorList>
    </citation>
    <scope>NUCLEOTIDE SEQUENCE [LARGE SCALE GENOMIC DNA]</scope>
</reference>
<protein>
    <submittedName>
        <fullName evidence="1">Pentatricopeptide repeat-containing protein</fullName>
    </submittedName>
</protein>
<organism evidence="1 2">
    <name type="scientific">Forsythia ovata</name>
    <dbReference type="NCBI Taxonomy" id="205694"/>
    <lineage>
        <taxon>Eukaryota</taxon>
        <taxon>Viridiplantae</taxon>
        <taxon>Streptophyta</taxon>
        <taxon>Embryophyta</taxon>
        <taxon>Tracheophyta</taxon>
        <taxon>Spermatophyta</taxon>
        <taxon>Magnoliopsida</taxon>
        <taxon>eudicotyledons</taxon>
        <taxon>Gunneridae</taxon>
        <taxon>Pentapetalae</taxon>
        <taxon>asterids</taxon>
        <taxon>lamiids</taxon>
        <taxon>Lamiales</taxon>
        <taxon>Oleaceae</taxon>
        <taxon>Forsythieae</taxon>
        <taxon>Forsythia</taxon>
    </lineage>
</organism>
<proteinExistence type="predicted"/>
<dbReference type="Gene3D" id="1.25.40.10">
    <property type="entry name" value="Tetratricopeptide repeat domain"/>
    <property type="match status" value="1"/>
</dbReference>
<dbReference type="Proteomes" id="UP001604277">
    <property type="component" value="Unassembled WGS sequence"/>
</dbReference>
<dbReference type="AlphaFoldDB" id="A0ABD1T3L9"/>
<keyword evidence="2" id="KW-1185">Reference proteome</keyword>
<name>A0ABD1T3L9_9LAMI</name>
<gene>
    <name evidence="1" type="ORF">Fot_30953</name>
</gene>
<evidence type="ECO:0000313" key="2">
    <source>
        <dbReference type="Proteomes" id="UP001604277"/>
    </source>
</evidence>
<sequence>MVACLLYSAPDVLPRRHFSSSFGAQDAIVLLQKCTNFKQMKQIHAKIIRNGLDKEQLIVTKLLRLCSVYRKIDYATLVFHQIQKQNPQTFTWNLLIRAYNY</sequence>